<evidence type="ECO:0000313" key="1">
    <source>
        <dbReference type="EMBL" id="AQS70844.1"/>
    </source>
</evidence>
<keyword evidence="2" id="KW-1185">Reference proteome</keyword>
<dbReference type="KEGG" id="spac:B1H29_31680"/>
<dbReference type="AlphaFoldDB" id="A0A1S6JGH1"/>
<evidence type="ECO:0000313" key="2">
    <source>
        <dbReference type="Proteomes" id="UP000189443"/>
    </source>
</evidence>
<sequence>MPDVGDVVTAQLLVAPYDATTTATLAVTAPDGTVSTPVTSTVDSGQTWTAPLTYTAAGVWLLRWTVTGTGASVEIEQVSVAPTPGAGLTGRSYATTTQLANQLQAAPPLDAVRQLADASKSLDDALLTAVYDTDSAGMPTDPDVQAAFAEAVCAIVDWWDETGDELGADGDWQSVSAGPVSMSRGSNSISAQPVANGYLPPRAASALRRLPSEKLRLGVVATPW</sequence>
<dbReference type="EMBL" id="CP019724">
    <property type="protein sequence ID" value="AQS70844.1"/>
    <property type="molecule type" value="Genomic_DNA"/>
</dbReference>
<proteinExistence type="predicted"/>
<gene>
    <name evidence="1" type="ORF">B1H29_31680</name>
</gene>
<organism evidence="1 2">
    <name type="scientific">Streptomyces pactum</name>
    <dbReference type="NCBI Taxonomy" id="68249"/>
    <lineage>
        <taxon>Bacteria</taxon>
        <taxon>Bacillati</taxon>
        <taxon>Actinomycetota</taxon>
        <taxon>Actinomycetes</taxon>
        <taxon>Kitasatosporales</taxon>
        <taxon>Streptomycetaceae</taxon>
        <taxon>Streptomyces</taxon>
    </lineage>
</organism>
<dbReference type="RefSeq" id="WP_055420689.1">
    <property type="nucleotide sequence ID" value="NZ_CP019724.1"/>
</dbReference>
<reference evidence="1 2" key="1">
    <citation type="submission" date="2017-02" db="EMBL/GenBank/DDBJ databases">
        <title>Streptomyces pactum ACT12 Genome sequencing and assembly.</title>
        <authorList>
            <person name="Xue Q."/>
            <person name="Yan X."/>
            <person name="Jia L."/>
            <person name="Yan H."/>
        </authorList>
    </citation>
    <scope>NUCLEOTIDE SEQUENCE [LARGE SCALE GENOMIC DNA]</scope>
    <source>
        <strain evidence="1 2">ACT12</strain>
    </source>
</reference>
<protein>
    <submittedName>
        <fullName evidence="1">Uncharacterized protein</fullName>
    </submittedName>
</protein>
<dbReference type="Proteomes" id="UP000189443">
    <property type="component" value="Chromosome"/>
</dbReference>
<name>A0A1S6JGH1_9ACTN</name>
<accession>A0A1S6JGH1</accession>